<dbReference type="HOGENOM" id="CLU_013137_6_2_1"/>
<keyword evidence="2 4" id="KW-0863">Zinc-finger</keyword>
<dbReference type="InterPro" id="IPR000315">
    <property type="entry name" value="Znf_B-box"/>
</dbReference>
<evidence type="ECO:0000256" key="1">
    <source>
        <dbReference type="ARBA" id="ARBA00022723"/>
    </source>
</evidence>
<keyword evidence="8" id="KW-1185">Reference proteome</keyword>
<keyword evidence="1" id="KW-0479">Metal-binding</keyword>
<evidence type="ECO:0000259" key="6">
    <source>
        <dbReference type="PROSITE" id="PS50119"/>
    </source>
</evidence>
<name>G3U5N6_LOXAF</name>
<protein>
    <submittedName>
        <fullName evidence="7">Tripartite motif containing 52</fullName>
    </submittedName>
</protein>
<feature type="region of interest" description="Disordered" evidence="5">
    <location>
        <begin position="149"/>
        <end position="172"/>
    </location>
</feature>
<dbReference type="Gene3D" id="3.30.160.60">
    <property type="entry name" value="Classic Zinc Finger"/>
    <property type="match status" value="1"/>
</dbReference>
<organism evidence="7 8">
    <name type="scientific">Loxodonta africana</name>
    <name type="common">African elephant</name>
    <dbReference type="NCBI Taxonomy" id="9785"/>
    <lineage>
        <taxon>Eukaryota</taxon>
        <taxon>Metazoa</taxon>
        <taxon>Chordata</taxon>
        <taxon>Craniata</taxon>
        <taxon>Vertebrata</taxon>
        <taxon>Euteleostomi</taxon>
        <taxon>Mammalia</taxon>
        <taxon>Eutheria</taxon>
        <taxon>Afrotheria</taxon>
        <taxon>Proboscidea</taxon>
        <taxon>Elephantidae</taxon>
        <taxon>Loxodonta</taxon>
    </lineage>
</organism>
<evidence type="ECO:0000256" key="4">
    <source>
        <dbReference type="PROSITE-ProRule" id="PRU00024"/>
    </source>
</evidence>
<reference evidence="7" key="3">
    <citation type="submission" date="2025-09" db="UniProtKB">
        <authorList>
            <consortium name="Ensembl"/>
        </authorList>
    </citation>
    <scope>IDENTIFICATION</scope>
    <source>
        <strain evidence="7">Isolate ISIS603380</strain>
    </source>
</reference>
<dbReference type="InParanoid" id="G3U5N6"/>
<proteinExistence type="predicted"/>
<dbReference type="Gene3D" id="3.30.40.10">
    <property type="entry name" value="Zinc/RING finger domain, C3HC4 (zinc finger)"/>
    <property type="match status" value="1"/>
</dbReference>
<accession>G3U5N6</accession>
<dbReference type="Pfam" id="PF00643">
    <property type="entry name" value="zf-B_box"/>
    <property type="match status" value="1"/>
</dbReference>
<evidence type="ECO:0000256" key="3">
    <source>
        <dbReference type="ARBA" id="ARBA00022833"/>
    </source>
</evidence>
<dbReference type="SUPFAM" id="SSF57845">
    <property type="entry name" value="B-box zinc-binding domain"/>
    <property type="match status" value="1"/>
</dbReference>
<reference evidence="7" key="2">
    <citation type="submission" date="2025-08" db="UniProtKB">
        <authorList>
            <consortium name="Ensembl"/>
        </authorList>
    </citation>
    <scope>IDENTIFICATION</scope>
    <source>
        <strain evidence="7">Isolate ISIS603380</strain>
    </source>
</reference>
<dbReference type="GeneTree" id="ENSGT00940000154294"/>
<dbReference type="AlphaFoldDB" id="G3U5N6"/>
<dbReference type="InterPro" id="IPR013083">
    <property type="entry name" value="Znf_RING/FYVE/PHD"/>
</dbReference>
<keyword evidence="3" id="KW-0862">Zinc</keyword>
<dbReference type="STRING" id="9785.ENSLAFP00000023144"/>
<dbReference type="PROSITE" id="PS50119">
    <property type="entry name" value="ZF_BBOX"/>
    <property type="match status" value="1"/>
</dbReference>
<evidence type="ECO:0000313" key="8">
    <source>
        <dbReference type="Proteomes" id="UP000007646"/>
    </source>
</evidence>
<dbReference type="CDD" id="cd19760">
    <property type="entry name" value="Bbox2_TRIM4-like"/>
    <property type="match status" value="1"/>
</dbReference>
<dbReference type="SMART" id="SM00336">
    <property type="entry name" value="BBOX"/>
    <property type="match status" value="1"/>
</dbReference>
<dbReference type="Ensembl" id="ENSLAFT00000026720.1">
    <property type="protein sequence ID" value="ENSLAFP00000023144.1"/>
    <property type="gene ID" value="ENSLAFG00000011760.2"/>
</dbReference>
<dbReference type="SUPFAM" id="SSF57850">
    <property type="entry name" value="RING/U-box"/>
    <property type="match status" value="1"/>
</dbReference>
<evidence type="ECO:0000256" key="5">
    <source>
        <dbReference type="SAM" id="MobiDB-lite"/>
    </source>
</evidence>
<evidence type="ECO:0000313" key="7">
    <source>
        <dbReference type="Ensembl" id="ENSLAFP00000023144.1"/>
    </source>
</evidence>
<dbReference type="PANTHER" id="PTHR24103">
    <property type="entry name" value="E3 UBIQUITIN-PROTEIN LIGASE TRIM"/>
    <property type="match status" value="1"/>
</dbReference>
<dbReference type="eggNOG" id="KOG2177">
    <property type="taxonomic scope" value="Eukaryota"/>
</dbReference>
<evidence type="ECO:0000256" key="2">
    <source>
        <dbReference type="ARBA" id="ARBA00022771"/>
    </source>
</evidence>
<sequence>SAGASPHNSQLTHLHRPRRIKMASCATTNPAETLQEDAVCAICLDYFKDSITIGCGHNFSRGRVTQLYVGATGGRDNSIREVLYRGNADEGFQDEDKPWVGDGGIRNWDSMDYVWDQEEDRDCYLDGLRHDLRIDVYPEKQEIFEEYDEDEELYSDSHLPPPPTPQHQFTSPQCLKNFTRPFPNLQLANMVQIIHQMCPMPYQGSRGNDQGCSKHQEALKLFCEVDKEVICVVCQESWSHKQHNVVPLKSEDLGYLLLEPLFCGGRRGDGT</sequence>
<dbReference type="FunCoup" id="G3U5N6">
    <property type="interactions" value="233"/>
</dbReference>
<dbReference type="Proteomes" id="UP000007646">
    <property type="component" value="Unassembled WGS sequence"/>
</dbReference>
<gene>
    <name evidence="7" type="primary">TRIM52</name>
</gene>
<feature type="domain" description="B box-type" evidence="6">
    <location>
        <begin position="212"/>
        <end position="248"/>
    </location>
</feature>
<dbReference type="GO" id="GO:0008270">
    <property type="term" value="F:zinc ion binding"/>
    <property type="evidence" value="ECO:0007669"/>
    <property type="project" value="UniProtKB-KW"/>
</dbReference>
<reference evidence="7 8" key="1">
    <citation type="submission" date="2009-06" db="EMBL/GenBank/DDBJ databases">
        <title>The Genome Sequence of Loxodonta africana (African elephant).</title>
        <authorList>
            <person name="Di Palma F."/>
            <person name="Heiman D."/>
            <person name="Young S."/>
            <person name="Johnson J."/>
            <person name="Lander E.S."/>
            <person name="Lindblad-Toh K."/>
        </authorList>
    </citation>
    <scope>NUCLEOTIDE SEQUENCE [LARGE SCALE GENOMIC DNA]</scope>
    <source>
        <strain evidence="7 8">Isolate ISIS603380</strain>
    </source>
</reference>
<dbReference type="InterPro" id="IPR050143">
    <property type="entry name" value="TRIM/RBCC"/>
</dbReference>